<feature type="domain" description="Glycosyl transferase family 1" evidence="1">
    <location>
        <begin position="202"/>
        <end position="346"/>
    </location>
</feature>
<dbReference type="KEGG" id="psty:BFS30_10645"/>
<dbReference type="AlphaFoldDB" id="A0A1D7QG24"/>
<name>A0A1D7QG24_9SPHI</name>
<dbReference type="InterPro" id="IPR001296">
    <property type="entry name" value="Glyco_trans_1"/>
</dbReference>
<accession>A0A1D7QG24</accession>
<reference evidence="2 3" key="1">
    <citation type="submission" date="2016-08" db="EMBL/GenBank/DDBJ databases">
        <authorList>
            <person name="Seilhamer J.J."/>
        </authorList>
    </citation>
    <scope>NUCLEOTIDE SEQUENCE [LARGE SCALE GENOMIC DNA]</scope>
    <source>
        <strain evidence="2 3">DX4</strain>
    </source>
</reference>
<evidence type="ECO:0000259" key="1">
    <source>
        <dbReference type="Pfam" id="PF00534"/>
    </source>
</evidence>
<proteinExistence type="predicted"/>
<dbReference type="RefSeq" id="WP_069379274.1">
    <property type="nucleotide sequence ID" value="NZ_CP017141.1"/>
</dbReference>
<dbReference type="SUPFAM" id="SSF53756">
    <property type="entry name" value="UDP-Glycosyltransferase/glycogen phosphorylase"/>
    <property type="match status" value="1"/>
</dbReference>
<dbReference type="EMBL" id="CP017141">
    <property type="protein sequence ID" value="AOM77585.1"/>
    <property type="molecule type" value="Genomic_DNA"/>
</dbReference>
<dbReference type="OrthoDB" id="5516294at2"/>
<evidence type="ECO:0000313" key="2">
    <source>
        <dbReference type="EMBL" id="AOM77585.1"/>
    </source>
</evidence>
<protein>
    <recommendedName>
        <fullName evidence="1">Glycosyl transferase family 1 domain-containing protein</fullName>
    </recommendedName>
</protein>
<sequence>MNIKRSLKKLFIKNYVGKEHVIVNLYQTNYDKHVLISYIVTPFKNPNTFTHQNYITSHIVAETFRDLGYNVDIVDHHDKKSAIDYEKYTVIFGMGDNFERSFFCQNRKIPRIHLITGAHDDFHNAMSLKSIEDFYQLSGLWLTTEANVSSSCNYYALYNADFAIILAHGYVFEEYKRRFVNKIYTLNNNILGVFSGFKPKVAETRTNNFLFLSGGKQITKGFHLLMEVAKQRKDLNFYVVVPYINDLLLNYYQDLLIPGSNVFLFKNLKMDSTQMREIIETCSYSIAPSYVDGLPGGTIEPMSAGMIPIVTKNCGFPSELFIFEMEDLSIGALNRAINQVLQLDDKVYTEFSELVRKYAVENFSADSVQKNLKQILEAELPRPN</sequence>
<gene>
    <name evidence="2" type="ORF">BFS30_10645</name>
</gene>
<keyword evidence="3" id="KW-1185">Reference proteome</keyword>
<evidence type="ECO:0000313" key="3">
    <source>
        <dbReference type="Proteomes" id="UP000094313"/>
    </source>
</evidence>
<dbReference type="Proteomes" id="UP000094313">
    <property type="component" value="Chromosome"/>
</dbReference>
<organism evidence="2 3">
    <name type="scientific">Pedobacter steynii</name>
    <dbReference type="NCBI Taxonomy" id="430522"/>
    <lineage>
        <taxon>Bacteria</taxon>
        <taxon>Pseudomonadati</taxon>
        <taxon>Bacteroidota</taxon>
        <taxon>Sphingobacteriia</taxon>
        <taxon>Sphingobacteriales</taxon>
        <taxon>Sphingobacteriaceae</taxon>
        <taxon>Pedobacter</taxon>
    </lineage>
</organism>
<dbReference type="PANTHER" id="PTHR12526:SF637">
    <property type="entry name" value="GLYCOSYLTRANSFERASE EPSF-RELATED"/>
    <property type="match status" value="1"/>
</dbReference>
<dbReference type="Pfam" id="PF00534">
    <property type="entry name" value="Glycos_transf_1"/>
    <property type="match status" value="1"/>
</dbReference>
<dbReference type="GO" id="GO:0016757">
    <property type="term" value="F:glycosyltransferase activity"/>
    <property type="evidence" value="ECO:0007669"/>
    <property type="project" value="InterPro"/>
</dbReference>
<dbReference type="PANTHER" id="PTHR12526">
    <property type="entry name" value="GLYCOSYLTRANSFERASE"/>
    <property type="match status" value="1"/>
</dbReference>
<dbReference type="Gene3D" id="3.40.50.2000">
    <property type="entry name" value="Glycogen Phosphorylase B"/>
    <property type="match status" value="1"/>
</dbReference>